<evidence type="ECO:0000256" key="1">
    <source>
        <dbReference type="SAM" id="MobiDB-lite"/>
    </source>
</evidence>
<reference evidence="2 3" key="1">
    <citation type="journal article" date="2020" name="G3 (Bethesda)">
        <title>Improved Reference Genome for Cyclotella cryptica CCMP332, a Model for Cell Wall Morphogenesis, Salinity Adaptation, and Lipid Production in Diatoms (Bacillariophyta).</title>
        <authorList>
            <person name="Roberts W.R."/>
            <person name="Downey K.M."/>
            <person name="Ruck E.C."/>
            <person name="Traller J.C."/>
            <person name="Alverson A.J."/>
        </authorList>
    </citation>
    <scope>NUCLEOTIDE SEQUENCE [LARGE SCALE GENOMIC DNA]</scope>
    <source>
        <strain evidence="2 3">CCMP332</strain>
    </source>
</reference>
<feature type="region of interest" description="Disordered" evidence="1">
    <location>
        <begin position="33"/>
        <end position="65"/>
    </location>
</feature>
<sequence>MYMAGVCDEQIQAFQNMVRNEDAQVTMQEKVKAEEQNRARQTVPTMVTSGSVVKKDGSKEQIQAPTTKSYVVTKLRDKGSARELRKQLNDYLTSIDKAGTSIYEWEMRVAEIEDEMETIHKSRQRGKSA</sequence>
<evidence type="ECO:0000313" key="3">
    <source>
        <dbReference type="Proteomes" id="UP001516023"/>
    </source>
</evidence>
<accession>A0ABD3P2D6</accession>
<dbReference type="EMBL" id="JABMIG020000342">
    <property type="protein sequence ID" value="KAL3780645.1"/>
    <property type="molecule type" value="Genomic_DNA"/>
</dbReference>
<gene>
    <name evidence="2" type="ORF">HJC23_000115</name>
</gene>
<name>A0ABD3P2D6_9STRA</name>
<organism evidence="2 3">
    <name type="scientific">Cyclotella cryptica</name>
    <dbReference type="NCBI Taxonomy" id="29204"/>
    <lineage>
        <taxon>Eukaryota</taxon>
        <taxon>Sar</taxon>
        <taxon>Stramenopiles</taxon>
        <taxon>Ochrophyta</taxon>
        <taxon>Bacillariophyta</taxon>
        <taxon>Coscinodiscophyceae</taxon>
        <taxon>Thalassiosirophycidae</taxon>
        <taxon>Stephanodiscales</taxon>
        <taxon>Stephanodiscaceae</taxon>
        <taxon>Cyclotella</taxon>
    </lineage>
</organism>
<protein>
    <submittedName>
        <fullName evidence="2">Uncharacterized protein</fullName>
    </submittedName>
</protein>
<proteinExistence type="predicted"/>
<dbReference type="AlphaFoldDB" id="A0ABD3P2D6"/>
<comment type="caution">
    <text evidence="2">The sequence shown here is derived from an EMBL/GenBank/DDBJ whole genome shotgun (WGS) entry which is preliminary data.</text>
</comment>
<keyword evidence="3" id="KW-1185">Reference proteome</keyword>
<dbReference type="Proteomes" id="UP001516023">
    <property type="component" value="Unassembled WGS sequence"/>
</dbReference>
<evidence type="ECO:0000313" key="2">
    <source>
        <dbReference type="EMBL" id="KAL3780645.1"/>
    </source>
</evidence>
<feature type="compositionally biased region" description="Polar residues" evidence="1">
    <location>
        <begin position="39"/>
        <end position="51"/>
    </location>
</feature>